<protein>
    <submittedName>
        <fullName evidence="10">EAL domain-containing protein</fullName>
    </submittedName>
</protein>
<dbReference type="PROSITE" id="PS50113">
    <property type="entry name" value="PAC"/>
    <property type="match status" value="1"/>
</dbReference>
<dbReference type="CDD" id="cd01949">
    <property type="entry name" value="GGDEF"/>
    <property type="match status" value="1"/>
</dbReference>
<dbReference type="PROSITE" id="PS50883">
    <property type="entry name" value="EAL"/>
    <property type="match status" value="1"/>
</dbReference>
<dbReference type="Proteomes" id="UP000282818">
    <property type="component" value="Unassembled WGS sequence"/>
</dbReference>
<dbReference type="CDD" id="cd01948">
    <property type="entry name" value="EAL"/>
    <property type="match status" value="1"/>
</dbReference>
<dbReference type="PROSITE" id="PS50887">
    <property type="entry name" value="GGDEF"/>
    <property type="match status" value="1"/>
</dbReference>
<reference evidence="10 11" key="1">
    <citation type="submission" date="2019-01" db="EMBL/GenBank/DDBJ databases">
        <authorList>
            <person name="Chen W.-M."/>
        </authorList>
    </citation>
    <scope>NUCLEOTIDE SEQUENCE [LARGE SCALE GENOMIC DNA]</scope>
    <source>
        <strain evidence="10 11">HPM-16</strain>
    </source>
</reference>
<organism evidence="10 11">
    <name type="scientific">Neptunomonas marina</name>
    <dbReference type="NCBI Taxonomy" id="1815562"/>
    <lineage>
        <taxon>Bacteria</taxon>
        <taxon>Pseudomonadati</taxon>
        <taxon>Pseudomonadota</taxon>
        <taxon>Gammaproteobacteria</taxon>
        <taxon>Oceanospirillales</taxon>
        <taxon>Oceanospirillaceae</taxon>
        <taxon>Neptunomonas</taxon>
    </lineage>
</organism>
<dbReference type="InterPro" id="IPR001633">
    <property type="entry name" value="EAL_dom"/>
</dbReference>
<evidence type="ECO:0000256" key="1">
    <source>
        <dbReference type="ARBA" id="ARBA00004651"/>
    </source>
</evidence>
<keyword evidence="3 6" id="KW-0812">Transmembrane</keyword>
<dbReference type="Gene3D" id="3.20.20.450">
    <property type="entry name" value="EAL domain"/>
    <property type="match status" value="1"/>
</dbReference>
<comment type="subcellular location">
    <subcellularLocation>
        <location evidence="1">Cell membrane</location>
        <topology evidence="1">Multi-pass membrane protein</topology>
    </subcellularLocation>
</comment>
<gene>
    <name evidence="10" type="ORF">EOE65_08985</name>
</gene>
<dbReference type="PANTHER" id="PTHR44757:SF2">
    <property type="entry name" value="BIOFILM ARCHITECTURE MAINTENANCE PROTEIN MBAA"/>
    <property type="match status" value="1"/>
</dbReference>
<evidence type="ECO:0000259" key="8">
    <source>
        <dbReference type="PROSITE" id="PS50883"/>
    </source>
</evidence>
<dbReference type="Gene3D" id="3.30.450.20">
    <property type="entry name" value="PAS domain"/>
    <property type="match status" value="2"/>
</dbReference>
<dbReference type="GO" id="GO:0005886">
    <property type="term" value="C:plasma membrane"/>
    <property type="evidence" value="ECO:0007669"/>
    <property type="project" value="UniProtKB-SubCell"/>
</dbReference>
<dbReference type="CDD" id="cd12914">
    <property type="entry name" value="PDC1_DGC_like"/>
    <property type="match status" value="1"/>
</dbReference>
<dbReference type="SUPFAM" id="SSF55785">
    <property type="entry name" value="PYP-like sensor domain (PAS domain)"/>
    <property type="match status" value="1"/>
</dbReference>
<feature type="domain" description="PAC" evidence="7">
    <location>
        <begin position="385"/>
        <end position="438"/>
    </location>
</feature>
<dbReference type="InterPro" id="IPR043128">
    <property type="entry name" value="Rev_trsase/Diguanyl_cyclase"/>
</dbReference>
<accession>A0A437Q966</accession>
<feature type="domain" description="GGDEF" evidence="9">
    <location>
        <begin position="470"/>
        <end position="602"/>
    </location>
</feature>
<dbReference type="PANTHER" id="PTHR44757">
    <property type="entry name" value="DIGUANYLATE CYCLASE DGCP"/>
    <property type="match status" value="1"/>
</dbReference>
<dbReference type="NCBIfam" id="TIGR00229">
    <property type="entry name" value="sensory_box"/>
    <property type="match status" value="1"/>
</dbReference>
<feature type="transmembrane region" description="Helical" evidence="6">
    <location>
        <begin position="14"/>
        <end position="35"/>
    </location>
</feature>
<name>A0A437Q966_9GAMM</name>
<dbReference type="Pfam" id="PF02743">
    <property type="entry name" value="dCache_1"/>
    <property type="match status" value="1"/>
</dbReference>
<dbReference type="InterPro" id="IPR000014">
    <property type="entry name" value="PAS"/>
</dbReference>
<evidence type="ECO:0000256" key="6">
    <source>
        <dbReference type="SAM" id="Phobius"/>
    </source>
</evidence>
<keyword evidence="11" id="KW-1185">Reference proteome</keyword>
<dbReference type="Gene3D" id="3.30.70.270">
    <property type="match status" value="1"/>
</dbReference>
<evidence type="ECO:0000313" key="10">
    <source>
        <dbReference type="EMBL" id="RVU31124.1"/>
    </source>
</evidence>
<keyword evidence="2" id="KW-1003">Cell membrane</keyword>
<keyword evidence="5 6" id="KW-0472">Membrane</keyword>
<dbReference type="SUPFAM" id="SSF141868">
    <property type="entry name" value="EAL domain-like"/>
    <property type="match status" value="1"/>
</dbReference>
<dbReference type="InterPro" id="IPR035919">
    <property type="entry name" value="EAL_sf"/>
</dbReference>
<dbReference type="InterPro" id="IPR000700">
    <property type="entry name" value="PAS-assoc_C"/>
</dbReference>
<evidence type="ECO:0000256" key="4">
    <source>
        <dbReference type="ARBA" id="ARBA00022989"/>
    </source>
</evidence>
<dbReference type="EMBL" id="SACQ01000003">
    <property type="protein sequence ID" value="RVU31124.1"/>
    <property type="molecule type" value="Genomic_DNA"/>
</dbReference>
<dbReference type="InterPro" id="IPR033479">
    <property type="entry name" value="dCache_1"/>
</dbReference>
<dbReference type="InterPro" id="IPR035965">
    <property type="entry name" value="PAS-like_dom_sf"/>
</dbReference>
<dbReference type="InterPro" id="IPR029787">
    <property type="entry name" value="Nucleotide_cyclase"/>
</dbReference>
<dbReference type="InterPro" id="IPR013656">
    <property type="entry name" value="PAS_4"/>
</dbReference>
<sequence>MIKGFGRTSRWFNLLYSLLALLMLMALFTFGYATWIDVKGQAVESLEPHNKTLTQVIERFFNHQETLLTDLAADLRERSTTREDLSGRLNDFLQATPQMRVLAVLDRRGTVIAATGDLSATDWLDLYESDDSVIGRPFRPSFVGENVLPLRAPIFDDMGRPNGYVVAAYRMLGNNTIWQEAEESEAGRRSMLVGEDGRIYLAFPETETLWQSFLSFTVTEPFLDTLSSITNPEAESSAKVNYQDEDLLITASHLDKYQMFVVSALPSHDLYQRWLERMKFVALTVLIFLGAGLLVFRNIFSRASRVEVARNEAESNVSKLSQAIEQSPSSVVVTDSHWVIEYANSRLGIAGDDPRRIEEGRRLTEVFPHTVLAGDLSLISENLQHGNNWYGERRAREEKQWYSFSVSSMTDDLGHITNYVIIAQDITERKKAEVKLYKQANYDSLTGLPNRRRTNDLLAEKMKTAWKQDGKVAILYMDMDNFKQVNDTFGHLLGDQLLKYVAAQLQKVVGSAGTACHMSGDEFLIFMEFEEKYEVTAMAEALLAAMREPVFLDGKKLFTSVSVGISCFPEDSAEPEGVLKQADIALYEAKNRGRSCYSFFDHELDERNKRLVEIQSELRNALERKELFMVYQTKNHIHDERVYGFEALMRWNSGKLGMVRPDEFIEVAEDIGIIDQLGEFALVQACADLQRFESYSSEPLTMAVNVSMRQLTNSDIIATVSRVLNESGLEPAKLELEITESLLAESMEELQPILNGLLQLGVTLSIDDFGTGYSSLSYLTRFPVSTLKIDRCFVTNIVSNKSDATLTHTVVGMAHKLGLKVVAEGIEDADQLALLRVYGCDIGQGYFFTKPLEFVDMVEHLKQQQPQPDWAI</sequence>
<evidence type="ECO:0000256" key="3">
    <source>
        <dbReference type="ARBA" id="ARBA00022692"/>
    </source>
</evidence>
<evidence type="ECO:0000313" key="11">
    <source>
        <dbReference type="Proteomes" id="UP000282818"/>
    </source>
</evidence>
<dbReference type="RefSeq" id="WP_127693969.1">
    <property type="nucleotide sequence ID" value="NZ_SACQ01000003.1"/>
</dbReference>
<comment type="caution">
    <text evidence="10">The sequence shown here is derived from an EMBL/GenBank/DDBJ whole genome shotgun (WGS) entry which is preliminary data.</text>
</comment>
<keyword evidence="4 6" id="KW-1133">Transmembrane helix</keyword>
<dbReference type="InterPro" id="IPR000160">
    <property type="entry name" value="GGDEF_dom"/>
</dbReference>
<evidence type="ECO:0000259" key="7">
    <source>
        <dbReference type="PROSITE" id="PS50113"/>
    </source>
</evidence>
<evidence type="ECO:0000256" key="5">
    <source>
        <dbReference type="ARBA" id="ARBA00023136"/>
    </source>
</evidence>
<dbReference type="Pfam" id="PF00990">
    <property type="entry name" value="GGDEF"/>
    <property type="match status" value="1"/>
</dbReference>
<dbReference type="SUPFAM" id="SSF55073">
    <property type="entry name" value="Nucleotide cyclase"/>
    <property type="match status" value="1"/>
</dbReference>
<evidence type="ECO:0000256" key="2">
    <source>
        <dbReference type="ARBA" id="ARBA00022475"/>
    </source>
</evidence>
<dbReference type="Pfam" id="PF08448">
    <property type="entry name" value="PAS_4"/>
    <property type="match status" value="1"/>
</dbReference>
<dbReference type="SMART" id="SM00052">
    <property type="entry name" value="EAL"/>
    <property type="match status" value="1"/>
</dbReference>
<feature type="domain" description="EAL" evidence="8">
    <location>
        <begin position="611"/>
        <end position="865"/>
    </location>
</feature>
<dbReference type="SMART" id="SM00267">
    <property type="entry name" value="GGDEF"/>
    <property type="match status" value="1"/>
</dbReference>
<evidence type="ECO:0000259" key="9">
    <source>
        <dbReference type="PROSITE" id="PS50887"/>
    </source>
</evidence>
<dbReference type="CDD" id="cd00130">
    <property type="entry name" value="PAS"/>
    <property type="match status" value="1"/>
</dbReference>
<dbReference type="AlphaFoldDB" id="A0A437Q966"/>
<dbReference type="InterPro" id="IPR052155">
    <property type="entry name" value="Biofilm_reg_signaling"/>
</dbReference>
<dbReference type="Pfam" id="PF00563">
    <property type="entry name" value="EAL"/>
    <property type="match status" value="1"/>
</dbReference>
<proteinExistence type="predicted"/>
<dbReference type="NCBIfam" id="TIGR00254">
    <property type="entry name" value="GGDEF"/>
    <property type="match status" value="1"/>
</dbReference>